<gene>
    <name evidence="6" type="primary">VvCHDh000365_2</name>
    <name evidence="6" type="ORF">CK203_073393</name>
</gene>
<comment type="caution">
    <text evidence="6">The sequence shown here is derived from an EMBL/GenBank/DDBJ whole genome shotgun (WGS) entry which is preliminary data.</text>
</comment>
<evidence type="ECO:0000313" key="7">
    <source>
        <dbReference type="Proteomes" id="UP000288805"/>
    </source>
</evidence>
<dbReference type="InterPro" id="IPR036188">
    <property type="entry name" value="FAD/NAD-bd_sf"/>
</dbReference>
<keyword evidence="5 6" id="KW-0503">Monooxygenase</keyword>
<comment type="cofactor">
    <cofactor evidence="5">
        <name>FAD</name>
        <dbReference type="ChEBI" id="CHEBI:57692"/>
    </cofactor>
</comment>
<evidence type="ECO:0000256" key="5">
    <source>
        <dbReference type="RuleBase" id="RU361177"/>
    </source>
</evidence>
<evidence type="ECO:0000256" key="4">
    <source>
        <dbReference type="ARBA" id="ARBA00023002"/>
    </source>
</evidence>
<dbReference type="AlphaFoldDB" id="A0A438ESD7"/>
<evidence type="ECO:0000256" key="2">
    <source>
        <dbReference type="ARBA" id="ARBA00022630"/>
    </source>
</evidence>
<dbReference type="Proteomes" id="UP000288805">
    <property type="component" value="Unassembled WGS sequence"/>
</dbReference>
<dbReference type="GO" id="GO:0004499">
    <property type="term" value="F:N,N-dimethylaniline monooxygenase activity"/>
    <property type="evidence" value="ECO:0007669"/>
    <property type="project" value="InterPro"/>
</dbReference>
<dbReference type="InterPro" id="IPR050346">
    <property type="entry name" value="FMO-like"/>
</dbReference>
<dbReference type="InterPro" id="IPR020946">
    <property type="entry name" value="Flavin_mOase-like"/>
</dbReference>
<dbReference type="GO" id="GO:0050661">
    <property type="term" value="F:NADP binding"/>
    <property type="evidence" value="ECO:0007669"/>
    <property type="project" value="InterPro"/>
</dbReference>
<keyword evidence="4 5" id="KW-0560">Oxidoreductase</keyword>
<keyword evidence="2 5" id="KW-0285">Flavoprotein</keyword>
<reference evidence="6 7" key="1">
    <citation type="journal article" date="2018" name="PLoS Genet.">
        <title>Population sequencing reveals clonal diversity and ancestral inbreeding in the grapevine cultivar Chardonnay.</title>
        <authorList>
            <person name="Roach M.J."/>
            <person name="Johnson D.L."/>
            <person name="Bohlmann J."/>
            <person name="van Vuuren H.J."/>
            <person name="Jones S.J."/>
            <person name="Pretorius I.S."/>
            <person name="Schmidt S.A."/>
            <person name="Borneman A.R."/>
        </authorList>
    </citation>
    <scope>NUCLEOTIDE SEQUENCE [LARGE SCALE GENOMIC DNA]</scope>
    <source>
        <strain evidence="7">cv. Chardonnay</strain>
        <tissue evidence="6">Leaf</tissue>
    </source>
</reference>
<organism evidence="6 7">
    <name type="scientific">Vitis vinifera</name>
    <name type="common">Grape</name>
    <dbReference type="NCBI Taxonomy" id="29760"/>
    <lineage>
        <taxon>Eukaryota</taxon>
        <taxon>Viridiplantae</taxon>
        <taxon>Streptophyta</taxon>
        <taxon>Embryophyta</taxon>
        <taxon>Tracheophyta</taxon>
        <taxon>Spermatophyta</taxon>
        <taxon>Magnoliopsida</taxon>
        <taxon>eudicotyledons</taxon>
        <taxon>Gunneridae</taxon>
        <taxon>Pentapetalae</taxon>
        <taxon>rosids</taxon>
        <taxon>Vitales</taxon>
        <taxon>Vitaceae</taxon>
        <taxon>Viteae</taxon>
        <taxon>Vitis</taxon>
    </lineage>
</organism>
<name>A0A438ESD7_VITVI</name>
<dbReference type="Pfam" id="PF13450">
    <property type="entry name" value="NAD_binding_8"/>
    <property type="match status" value="1"/>
</dbReference>
<dbReference type="EC" id="1.-.-.-" evidence="5"/>
<evidence type="ECO:0000313" key="6">
    <source>
        <dbReference type="EMBL" id="RVW50664.1"/>
    </source>
</evidence>
<keyword evidence="3 5" id="KW-0274">FAD</keyword>
<dbReference type="PANTHER" id="PTHR23023">
    <property type="entry name" value="DIMETHYLANILINE MONOOXYGENASE"/>
    <property type="match status" value="1"/>
</dbReference>
<dbReference type="Gene3D" id="3.50.50.60">
    <property type="entry name" value="FAD/NAD(P)-binding domain"/>
    <property type="match status" value="3"/>
</dbReference>
<sequence>MSSSISALKSCNVAVIGAGPGGLVAARELRREGHKAVVFERQAQVGGTWEYQPSVEADPLASDPSRTIVHSSLYPSLRTNLPREVMGLGADGKWRLRSRRGNDEEVDEIFDAVVVCNGHHTEPRIAEIHGIDAWPGKQMHSHNYRIPEPFRDQVVILIGNAFSADDISRDIAQVAKEVHVASRSVESVHRDGTVIFQDGSGVLADVIMHCTGYEYYFPFLDTNGIVTVDDNRVGPLYKHIFPPALAPGLSFVGLPWMAPLFAVFELQSQWIAGVLSGRIGLPSHEEMMKDVEAFYLSLEAYGTPMPEMVFGCFEYIDWVAAACGLPRLEEWRKNVSCSFRQQLQPETYRDEWEDEDLVMEAQKDFLK</sequence>
<dbReference type="SUPFAM" id="SSF51905">
    <property type="entry name" value="FAD/NAD(P)-binding domain"/>
    <property type="match status" value="2"/>
</dbReference>
<protein>
    <recommendedName>
        <fullName evidence="5">Flavin-containing monooxygenase</fullName>
        <ecNumber evidence="5">1.-.-.-</ecNumber>
    </recommendedName>
</protein>
<evidence type="ECO:0000256" key="3">
    <source>
        <dbReference type="ARBA" id="ARBA00022827"/>
    </source>
</evidence>
<evidence type="ECO:0000256" key="1">
    <source>
        <dbReference type="ARBA" id="ARBA00009183"/>
    </source>
</evidence>
<proteinExistence type="inferred from homology"/>
<accession>A0A438ESD7</accession>
<dbReference type="Pfam" id="PF00743">
    <property type="entry name" value="FMO-like"/>
    <property type="match status" value="2"/>
</dbReference>
<dbReference type="GO" id="GO:0050660">
    <property type="term" value="F:flavin adenine dinucleotide binding"/>
    <property type="evidence" value="ECO:0007669"/>
    <property type="project" value="InterPro"/>
</dbReference>
<comment type="similarity">
    <text evidence="1 5">Belongs to the FMO family.</text>
</comment>
<dbReference type="PRINTS" id="PR00419">
    <property type="entry name" value="ADXRDTASE"/>
</dbReference>
<dbReference type="EMBL" id="QGNW01001194">
    <property type="protein sequence ID" value="RVW50664.1"/>
    <property type="molecule type" value="Genomic_DNA"/>
</dbReference>